<keyword evidence="3 4" id="KW-0658">Purine biosynthesis</keyword>
<comment type="pathway">
    <text evidence="1 4">Purine metabolism; IMP biosynthesis via de novo pathway; N(2)-formyl-N(1)-(5-phospho-D-ribosyl)glycinamide from N(1)-(5-phospho-D-ribosyl)glycinamide (10-formyl THF route): step 1/1.</text>
</comment>
<dbReference type="Gene3D" id="3.40.50.170">
    <property type="entry name" value="Formyl transferase, N-terminal domain"/>
    <property type="match status" value="1"/>
</dbReference>
<comment type="caution">
    <text evidence="4">Lacks conserved residue(s) required for the propagation of feature annotation.</text>
</comment>
<comment type="function">
    <text evidence="4">Catalyzes the transfer of a formyl group from 10-formyltetrahydrofolate to 5-phospho-ribosyl-glycinamide (GAR), producing 5-phospho-ribosyl-N-formylglycinamide (FGAR) and tetrahydrofolate.</text>
</comment>
<dbReference type="PANTHER" id="PTHR43369:SF2">
    <property type="entry name" value="PHOSPHORIBOSYLGLYCINAMIDE FORMYLTRANSFERASE"/>
    <property type="match status" value="1"/>
</dbReference>
<comment type="catalytic activity">
    <reaction evidence="4">
        <text>N(1)-(5-phospho-beta-D-ribosyl)glycinamide + (6R)-10-formyltetrahydrofolate = N(2)-formyl-N(1)-(5-phospho-beta-D-ribosyl)glycinamide + (6S)-5,6,7,8-tetrahydrofolate + H(+)</text>
        <dbReference type="Rhea" id="RHEA:15053"/>
        <dbReference type="ChEBI" id="CHEBI:15378"/>
        <dbReference type="ChEBI" id="CHEBI:57453"/>
        <dbReference type="ChEBI" id="CHEBI:143788"/>
        <dbReference type="ChEBI" id="CHEBI:147286"/>
        <dbReference type="ChEBI" id="CHEBI:195366"/>
        <dbReference type="EC" id="2.1.2.2"/>
    </reaction>
</comment>
<feature type="binding site" evidence="4">
    <location>
        <begin position="12"/>
        <end position="14"/>
    </location>
    <ligand>
        <name>N(1)-(5-phospho-beta-D-ribosyl)glycinamide</name>
        <dbReference type="ChEBI" id="CHEBI:143788"/>
    </ligand>
</feature>
<comment type="similarity">
    <text evidence="4">Belongs to the GART family.</text>
</comment>
<dbReference type="Proteomes" id="UP000190837">
    <property type="component" value="Unassembled WGS sequence"/>
</dbReference>
<dbReference type="GO" id="GO:0004644">
    <property type="term" value="F:phosphoribosylglycinamide formyltransferase activity"/>
    <property type="evidence" value="ECO:0007669"/>
    <property type="project" value="UniProtKB-UniRule"/>
</dbReference>
<proteinExistence type="inferred from homology"/>
<gene>
    <name evidence="4" type="primary">purN</name>
    <name evidence="6" type="ORF">CHUV0807_0277</name>
</gene>
<dbReference type="PANTHER" id="PTHR43369">
    <property type="entry name" value="PHOSPHORIBOSYLGLYCINAMIDE FORMYLTRANSFERASE"/>
    <property type="match status" value="1"/>
</dbReference>
<dbReference type="AlphaFoldDB" id="A0A1C3H269"/>
<evidence type="ECO:0000259" key="5">
    <source>
        <dbReference type="Pfam" id="PF00551"/>
    </source>
</evidence>
<dbReference type="RefSeq" id="WP_079539074.1">
    <property type="nucleotide sequence ID" value="NZ_CP171111.1"/>
</dbReference>
<dbReference type="UniPathway" id="UPA00074">
    <property type="reaction ID" value="UER00126"/>
</dbReference>
<dbReference type="NCBIfam" id="TIGR00639">
    <property type="entry name" value="PurN"/>
    <property type="match status" value="1"/>
</dbReference>
<evidence type="ECO:0000256" key="3">
    <source>
        <dbReference type="ARBA" id="ARBA00022755"/>
    </source>
</evidence>
<dbReference type="CDD" id="cd08645">
    <property type="entry name" value="FMT_core_GART"/>
    <property type="match status" value="1"/>
</dbReference>
<name>A0A1C3H269_9GAMM</name>
<dbReference type="EC" id="2.1.2.2" evidence="4"/>
<evidence type="ECO:0000313" key="6">
    <source>
        <dbReference type="EMBL" id="SAM57379.1"/>
    </source>
</evidence>
<feature type="domain" description="Formyl transferase N-terminal" evidence="5">
    <location>
        <begin position="4"/>
        <end position="179"/>
    </location>
</feature>
<accession>A0A1C3H269</accession>
<dbReference type="EMBL" id="FKLO01000016">
    <property type="protein sequence ID" value="SAM57379.1"/>
    <property type="molecule type" value="Genomic_DNA"/>
</dbReference>
<keyword evidence="2 4" id="KW-0808">Transferase</keyword>
<evidence type="ECO:0000256" key="4">
    <source>
        <dbReference type="HAMAP-Rule" id="MF_01930"/>
    </source>
</evidence>
<evidence type="ECO:0000313" key="7">
    <source>
        <dbReference type="Proteomes" id="UP000190837"/>
    </source>
</evidence>
<feature type="binding site" evidence="4">
    <location>
        <position position="100"/>
    </location>
    <ligand>
        <name>(6R)-10-formyltetrahydrofolate</name>
        <dbReference type="ChEBI" id="CHEBI:195366"/>
    </ligand>
</feature>
<dbReference type="GO" id="GO:0006189">
    <property type="term" value="P:'de novo' IMP biosynthetic process"/>
    <property type="evidence" value="ECO:0007669"/>
    <property type="project" value="UniProtKB-UniRule"/>
</dbReference>
<dbReference type="HAMAP" id="MF_01930">
    <property type="entry name" value="PurN"/>
    <property type="match status" value="1"/>
</dbReference>
<dbReference type="Pfam" id="PF00551">
    <property type="entry name" value="Formyl_trans_N"/>
    <property type="match status" value="1"/>
</dbReference>
<reference evidence="7" key="1">
    <citation type="submission" date="2016-04" db="EMBL/GenBank/DDBJ databases">
        <authorList>
            <person name="Tagini F."/>
        </authorList>
    </citation>
    <scope>NUCLEOTIDE SEQUENCE [LARGE SCALE GENOMIC DNA]</scope>
    <source>
        <strain evidence="7">CHUV0807</strain>
    </source>
</reference>
<organism evidence="6 7">
    <name type="scientific">Cardiobacterium hominis</name>
    <dbReference type="NCBI Taxonomy" id="2718"/>
    <lineage>
        <taxon>Bacteria</taxon>
        <taxon>Pseudomonadati</taxon>
        <taxon>Pseudomonadota</taxon>
        <taxon>Gammaproteobacteria</taxon>
        <taxon>Cardiobacteriales</taxon>
        <taxon>Cardiobacteriaceae</taxon>
        <taxon>Cardiobacterium</taxon>
    </lineage>
</organism>
<dbReference type="InterPro" id="IPR002376">
    <property type="entry name" value="Formyl_transf_N"/>
</dbReference>
<evidence type="ECO:0000256" key="2">
    <source>
        <dbReference type="ARBA" id="ARBA00022679"/>
    </source>
</evidence>
<feature type="active site" description="Proton donor" evidence="4">
    <location>
        <position position="102"/>
    </location>
</feature>
<dbReference type="InterPro" id="IPR036477">
    <property type="entry name" value="Formyl_transf_N_sf"/>
</dbReference>
<dbReference type="SUPFAM" id="SSF53328">
    <property type="entry name" value="Formyltransferase"/>
    <property type="match status" value="1"/>
</dbReference>
<protein>
    <recommendedName>
        <fullName evidence="4">Phosphoribosylglycinamide formyltransferase</fullName>
        <ecNumber evidence="4">2.1.2.2</ecNumber>
    </recommendedName>
    <alternativeName>
        <fullName evidence="4">5'-phosphoribosylglycinamide transformylase</fullName>
    </alternativeName>
    <alternativeName>
        <fullName evidence="4">GAR transformylase</fullName>
        <shortName evidence="4">GART</shortName>
    </alternativeName>
</protein>
<dbReference type="InterPro" id="IPR004607">
    <property type="entry name" value="GART"/>
</dbReference>
<dbReference type="GO" id="GO:0005829">
    <property type="term" value="C:cytosol"/>
    <property type="evidence" value="ECO:0007669"/>
    <property type="project" value="TreeGrafter"/>
</dbReference>
<sequence>MKSLVVLISGSGSNLKALLDAVARGEIRAQVKAVIADRDCAGRQHAEAAGVPFVLLNRKAADFAAALDAAVPDCDLVVLAGFLSIIPPALVARFPQKMVNLHPSLLPKFGGAGMYGLRVHQAVLAAGERESGCSVHWVDTGIDSGAVIAQARVPVLADDTPQALQARIAPEEHRLLVATVARLLDGDSL</sequence>
<feature type="site" description="Raises pKa of active site His" evidence="4">
    <location>
        <position position="143"/>
    </location>
</feature>
<evidence type="ECO:0000256" key="1">
    <source>
        <dbReference type="ARBA" id="ARBA00005054"/>
    </source>
</evidence>
<feature type="binding site" evidence="4">
    <location>
        <position position="58"/>
    </location>
    <ligand>
        <name>(6R)-10-formyltetrahydrofolate</name>
        <dbReference type="ChEBI" id="CHEBI:195366"/>
    </ligand>
</feature>